<dbReference type="InterPro" id="IPR036291">
    <property type="entry name" value="NAD(P)-bd_dom_sf"/>
</dbReference>
<evidence type="ECO:0000313" key="5">
    <source>
        <dbReference type="Proteomes" id="UP000646365"/>
    </source>
</evidence>
<reference evidence="4" key="1">
    <citation type="journal article" date="2014" name="Int. J. Syst. Evol. Microbiol.">
        <title>Complete genome sequence of Corynebacterium casei LMG S-19264T (=DSM 44701T), isolated from a smear-ripened cheese.</title>
        <authorList>
            <consortium name="US DOE Joint Genome Institute (JGI-PGF)"/>
            <person name="Walter F."/>
            <person name="Albersmeier A."/>
            <person name="Kalinowski J."/>
            <person name="Ruckert C."/>
        </authorList>
    </citation>
    <scope>NUCLEOTIDE SEQUENCE</scope>
    <source>
        <strain evidence="4">CGMCC 1.15725</strain>
    </source>
</reference>
<proteinExistence type="inferred from homology"/>
<organism evidence="4 5">
    <name type="scientific">Aliidongia dinghuensis</name>
    <dbReference type="NCBI Taxonomy" id="1867774"/>
    <lineage>
        <taxon>Bacteria</taxon>
        <taxon>Pseudomonadati</taxon>
        <taxon>Pseudomonadota</taxon>
        <taxon>Alphaproteobacteria</taxon>
        <taxon>Rhodospirillales</taxon>
        <taxon>Dongiaceae</taxon>
        <taxon>Aliidongia</taxon>
    </lineage>
</organism>
<dbReference type="SMART" id="SM00822">
    <property type="entry name" value="PKS_KR"/>
    <property type="match status" value="1"/>
</dbReference>
<dbReference type="PRINTS" id="PR00081">
    <property type="entry name" value="GDHRDH"/>
</dbReference>
<dbReference type="InterPro" id="IPR051122">
    <property type="entry name" value="SDR_DHRS6-like"/>
</dbReference>
<keyword evidence="2" id="KW-0560">Oxidoreductase</keyword>
<dbReference type="PANTHER" id="PTHR43477">
    <property type="entry name" value="DIHYDROANTICAPSIN 7-DEHYDROGENASE"/>
    <property type="match status" value="1"/>
</dbReference>
<accession>A0A8J3E2S9</accession>
<evidence type="ECO:0000259" key="3">
    <source>
        <dbReference type="SMART" id="SM00822"/>
    </source>
</evidence>
<protein>
    <submittedName>
        <fullName evidence="4">Oxidoreductase</fullName>
    </submittedName>
</protein>
<name>A0A8J3E2S9_9PROT</name>
<comment type="similarity">
    <text evidence="1">Belongs to the short-chain dehydrogenases/reductases (SDR) family.</text>
</comment>
<comment type="caution">
    <text evidence="4">The sequence shown here is derived from an EMBL/GenBank/DDBJ whole genome shotgun (WGS) entry which is preliminary data.</text>
</comment>
<dbReference type="CDD" id="cd05233">
    <property type="entry name" value="SDR_c"/>
    <property type="match status" value="1"/>
</dbReference>
<dbReference type="PANTHER" id="PTHR43477:SF1">
    <property type="entry name" value="DIHYDROANTICAPSIN 7-DEHYDROGENASE"/>
    <property type="match status" value="1"/>
</dbReference>
<dbReference type="Pfam" id="PF13561">
    <property type="entry name" value="adh_short_C2"/>
    <property type="match status" value="1"/>
</dbReference>
<feature type="domain" description="Ketoreductase" evidence="3">
    <location>
        <begin position="12"/>
        <end position="193"/>
    </location>
</feature>
<dbReference type="InterPro" id="IPR057326">
    <property type="entry name" value="KR_dom"/>
</dbReference>
<reference evidence="4" key="2">
    <citation type="submission" date="2020-09" db="EMBL/GenBank/DDBJ databases">
        <authorList>
            <person name="Sun Q."/>
            <person name="Zhou Y."/>
        </authorList>
    </citation>
    <scope>NUCLEOTIDE SEQUENCE</scope>
    <source>
        <strain evidence="4">CGMCC 1.15725</strain>
    </source>
</reference>
<gene>
    <name evidence="4" type="ORF">GCM10011611_32700</name>
</gene>
<dbReference type="InterPro" id="IPR002347">
    <property type="entry name" value="SDR_fam"/>
</dbReference>
<dbReference type="FunFam" id="3.40.50.720:FF:000084">
    <property type="entry name" value="Short-chain dehydrogenase reductase"/>
    <property type="match status" value="1"/>
</dbReference>
<dbReference type="Gene3D" id="3.40.50.720">
    <property type="entry name" value="NAD(P)-binding Rossmann-like Domain"/>
    <property type="match status" value="1"/>
</dbReference>
<dbReference type="EMBL" id="BMJQ01000008">
    <property type="protein sequence ID" value="GGF24071.1"/>
    <property type="molecule type" value="Genomic_DNA"/>
</dbReference>
<dbReference type="GO" id="GO:0016491">
    <property type="term" value="F:oxidoreductase activity"/>
    <property type="evidence" value="ECO:0007669"/>
    <property type="project" value="UniProtKB-KW"/>
</dbReference>
<evidence type="ECO:0000313" key="4">
    <source>
        <dbReference type="EMBL" id="GGF24071.1"/>
    </source>
</evidence>
<evidence type="ECO:0000256" key="2">
    <source>
        <dbReference type="ARBA" id="ARBA00023002"/>
    </source>
</evidence>
<dbReference type="SUPFAM" id="SSF51735">
    <property type="entry name" value="NAD(P)-binding Rossmann-fold domains"/>
    <property type="match status" value="1"/>
</dbReference>
<dbReference type="RefSeq" id="WP_229743757.1">
    <property type="nucleotide sequence ID" value="NZ_BMJQ01000008.1"/>
</dbReference>
<keyword evidence="5" id="KW-1185">Reference proteome</keyword>
<dbReference type="Proteomes" id="UP000646365">
    <property type="component" value="Unassembled WGS sequence"/>
</dbReference>
<sequence>MPVVNPMDLSGRHVLVTGASSGIGRATAVLLSRLGARVTLTGRDADRLQQTVEIMAGDGHRAAPFDLGAIDEIPAWLRDCAQVGGPLSGLAHCAGVQVSKPIRNADAAFMSDMFRINIASGLALARAFRQRGSAVEGAGIVFVASASAFVGQAGNVVYCATKGAVVSAARALAVELARDRIRVNCVCPALVDTEMADRFRSTMSEAQFEEYLQHYPMGIGRPEDVANAIAFLIADTARWMTGTSLLLDGGLLAG</sequence>
<evidence type="ECO:0000256" key="1">
    <source>
        <dbReference type="ARBA" id="ARBA00006484"/>
    </source>
</evidence>
<dbReference type="AlphaFoldDB" id="A0A8J3E2S9"/>